<keyword evidence="2" id="KW-0472">Membrane</keyword>
<protein>
    <recommendedName>
        <fullName evidence="5">TIGR04222 domain-containing membrane protein</fullName>
    </recommendedName>
</protein>
<name>A0ABS2ULI1_9ACTN</name>
<feature type="transmembrane region" description="Helical" evidence="2">
    <location>
        <begin position="12"/>
        <end position="32"/>
    </location>
</feature>
<feature type="compositionally biased region" description="Pro residues" evidence="1">
    <location>
        <begin position="245"/>
        <end position="257"/>
    </location>
</feature>
<gene>
    <name evidence="3" type="ORF">JE024_06300</name>
</gene>
<feature type="region of interest" description="Disordered" evidence="1">
    <location>
        <begin position="85"/>
        <end position="113"/>
    </location>
</feature>
<evidence type="ECO:0000313" key="4">
    <source>
        <dbReference type="Proteomes" id="UP000664109"/>
    </source>
</evidence>
<evidence type="ECO:0000256" key="2">
    <source>
        <dbReference type="SAM" id="Phobius"/>
    </source>
</evidence>
<evidence type="ECO:0000256" key="1">
    <source>
        <dbReference type="SAM" id="MobiDB-lite"/>
    </source>
</evidence>
<evidence type="ECO:0000313" key="3">
    <source>
        <dbReference type="EMBL" id="MBM9618362.1"/>
    </source>
</evidence>
<feature type="compositionally biased region" description="Basic and acidic residues" evidence="1">
    <location>
        <begin position="103"/>
        <end position="113"/>
    </location>
</feature>
<feature type="transmembrane region" description="Helical" evidence="2">
    <location>
        <begin position="186"/>
        <end position="205"/>
    </location>
</feature>
<comment type="caution">
    <text evidence="3">The sequence shown here is derived from an EMBL/GenBank/DDBJ whole genome shotgun (WGS) entry which is preliminary data.</text>
</comment>
<reference evidence="3 4" key="1">
    <citation type="journal article" date="2016" name="Arch. Microbiol.">
        <title>Streptomyces zhihengii sp. nov., isolated from rhizospheric soil of Psammosilene tunicoides.</title>
        <authorList>
            <person name="Huang M.J."/>
            <person name="Fei J.J."/>
            <person name="Salam N."/>
            <person name="Kim C.J."/>
            <person name="Hozzein W.N."/>
            <person name="Xiao M."/>
            <person name="Huang H.Q."/>
            <person name="Li W.J."/>
        </authorList>
    </citation>
    <scope>NUCLEOTIDE SEQUENCE [LARGE SCALE GENOMIC DNA]</scope>
    <source>
        <strain evidence="3 4">YIM T102</strain>
    </source>
</reference>
<dbReference type="EMBL" id="JAFEJA010000001">
    <property type="protein sequence ID" value="MBM9618362.1"/>
    <property type="molecule type" value="Genomic_DNA"/>
</dbReference>
<organism evidence="3 4">
    <name type="scientific">Streptomyces zhihengii</name>
    <dbReference type="NCBI Taxonomy" id="1818004"/>
    <lineage>
        <taxon>Bacteria</taxon>
        <taxon>Bacillati</taxon>
        <taxon>Actinomycetota</taxon>
        <taxon>Actinomycetes</taxon>
        <taxon>Kitasatosporales</taxon>
        <taxon>Streptomycetaceae</taxon>
        <taxon>Streptomyces</taxon>
    </lineage>
</organism>
<accession>A0ABS2ULI1</accession>
<evidence type="ECO:0008006" key="5">
    <source>
        <dbReference type="Google" id="ProtNLM"/>
    </source>
</evidence>
<keyword evidence="2" id="KW-1133">Transmembrane helix</keyword>
<dbReference type="Proteomes" id="UP000664109">
    <property type="component" value="Unassembled WGS sequence"/>
</dbReference>
<sequence>MDWLLTDGDGIFTFWMLVFAGCNVLRGAYCLVIRDRRDRRAVGEVITGGLHPVRASFLLGGTDSAAMTAVCALADDGVLRVSADGGLRHTHRGRPQSSPALKELSEEMRRTPRGETTKLYEIRESFRFDRFRMLVAAESPSVRTKASGRSQTLMMVAATVIALGMGFHAGPANASVPFLPEADRTVWLYVCMGFWFAGSGVAALWPSERRRRWKALDAYCRGRQAVPRSALPATTYEAIVRSGVRPPPPPPPAPPTRTPGRTRNPDGSWSDGVEVDSSCGSCGGCGGD</sequence>
<feature type="region of interest" description="Disordered" evidence="1">
    <location>
        <begin position="241"/>
        <end position="288"/>
    </location>
</feature>
<proteinExistence type="predicted"/>
<keyword evidence="4" id="KW-1185">Reference proteome</keyword>
<dbReference type="RefSeq" id="WP_205372645.1">
    <property type="nucleotide sequence ID" value="NZ_JAFEJA010000001.1"/>
</dbReference>
<feature type="transmembrane region" description="Helical" evidence="2">
    <location>
        <begin position="153"/>
        <end position="174"/>
    </location>
</feature>
<keyword evidence="2" id="KW-0812">Transmembrane</keyword>